<name>A0A857JN34_9ALTE</name>
<proteinExistence type="predicted"/>
<feature type="chain" id="PRO_5032391705" description="Lipoprotein" evidence="1">
    <location>
        <begin position="21"/>
        <end position="731"/>
    </location>
</feature>
<reference evidence="2 3" key="1">
    <citation type="submission" date="2019-12" db="EMBL/GenBank/DDBJ databases">
        <title>Genome sequencing and assembly of endphytes of Porphyra tenera.</title>
        <authorList>
            <person name="Park J.M."/>
            <person name="Shin R."/>
            <person name="Jo S.H."/>
        </authorList>
    </citation>
    <scope>NUCLEOTIDE SEQUENCE [LARGE SCALE GENOMIC DNA]</scope>
    <source>
        <strain evidence="2 3">GPM4</strain>
    </source>
</reference>
<dbReference type="RefSeq" id="WP_160180638.1">
    <property type="nucleotide sequence ID" value="NZ_CP047656.1"/>
</dbReference>
<keyword evidence="3" id="KW-1185">Reference proteome</keyword>
<dbReference type="OrthoDB" id="7911392at2"/>
<evidence type="ECO:0000313" key="3">
    <source>
        <dbReference type="Proteomes" id="UP000464524"/>
    </source>
</evidence>
<protein>
    <recommendedName>
        <fullName evidence="4">Lipoprotein</fullName>
    </recommendedName>
</protein>
<keyword evidence="1" id="KW-0732">Signal</keyword>
<accession>A0A857JN34</accession>
<organism evidence="2 3">
    <name type="scientific">Paraglaciecola mesophila</name>
    <dbReference type="NCBI Taxonomy" id="197222"/>
    <lineage>
        <taxon>Bacteria</taxon>
        <taxon>Pseudomonadati</taxon>
        <taxon>Pseudomonadota</taxon>
        <taxon>Gammaproteobacteria</taxon>
        <taxon>Alteromonadales</taxon>
        <taxon>Alteromonadaceae</taxon>
        <taxon>Paraglaciecola</taxon>
    </lineage>
</organism>
<dbReference type="Proteomes" id="UP000464524">
    <property type="component" value="Chromosome"/>
</dbReference>
<dbReference type="AlphaFoldDB" id="A0A857JN34"/>
<feature type="signal peptide" evidence="1">
    <location>
        <begin position="1"/>
        <end position="20"/>
    </location>
</feature>
<dbReference type="PROSITE" id="PS51257">
    <property type="entry name" value="PROKAR_LIPOPROTEIN"/>
    <property type="match status" value="1"/>
</dbReference>
<evidence type="ECO:0008006" key="4">
    <source>
        <dbReference type="Google" id="ProtNLM"/>
    </source>
</evidence>
<dbReference type="KEGG" id="pmes:FX988_02767"/>
<sequence length="731" mass="81546">MRLLSILVSVLSLLMLSACTDNSSVKFAPKAGEKRDYRTAQTVEITTDKGRNEQFTAKNYSTFEVTDLTTDQVKLHIIPGRMEASLGTYDFRSSIPDDMPQAMQDAQVAGADMTIDLESGQLIDINSSGESLKKQLKQLLGDKIDNLFEQVSQPNLPITVNTEQDWQTQSTLFGVHDVSLTVTKVDDSRVWVTYQGGSEGHRLAGLAILDRKTGWIEKQVQTSELEHTVKGKTIHIRSTQIIAQVRDGEDNYIPKIHAQWANHWIDLEGFSPPNKLLKKADPKQIFYKPNGTLTKDEDKLSLSLLHAADKRERIGDIEIFAAHAFDFAGNEIDTPMHTTSTFTRSLPTGKRKTTEAQLQLTSSGVLIDTVEKIAKVTAKVAWYPDESFTLRLTLDDKHRAHYAENGVEIDLKPSEQDNVYEVSFSGQPKDSMVTRLGERQAYQVQFRANPPAPKWLNAQESNLRFEASPNPEAHRILIKTDTPPSYVDVVVQRSASEAKVEREVTFYSAQAQRFSPNVQPQTKYLFDSDQPANPIPTVKPQGVERGQVLFPLGAEQAKTCQASLIPEAQEAGRTLIFALNQTPENFTHPVALKLQTEDGVREYFYQLGERNITLHCDSTRTWQPANIALSDTTPWVIPLASLDKEKQLSTVGDLLSKYRFLDENKRILSLTTLAENAELAPQTLLEDVTFPDGTLRIAGVPASVQVISITPTPIDQSFNVAFPELPTESAQ</sequence>
<evidence type="ECO:0000313" key="2">
    <source>
        <dbReference type="EMBL" id="QHJ12510.1"/>
    </source>
</evidence>
<gene>
    <name evidence="2" type="ORF">FX988_02767</name>
</gene>
<dbReference type="EMBL" id="CP047656">
    <property type="protein sequence ID" value="QHJ12510.1"/>
    <property type="molecule type" value="Genomic_DNA"/>
</dbReference>
<evidence type="ECO:0000256" key="1">
    <source>
        <dbReference type="SAM" id="SignalP"/>
    </source>
</evidence>